<evidence type="ECO:0000259" key="3">
    <source>
        <dbReference type="Pfam" id="PF01855"/>
    </source>
</evidence>
<dbReference type="FunFam" id="3.40.50.970:FF:000022">
    <property type="entry name" value="2-oxoglutarate ferredoxin oxidoreductase alpha subunit"/>
    <property type="match status" value="1"/>
</dbReference>
<dbReference type="SUPFAM" id="SSF53323">
    <property type="entry name" value="Pyruvate-ferredoxin oxidoreductase, PFOR, domain III"/>
    <property type="match status" value="1"/>
</dbReference>
<dbReference type="Gene3D" id="3.40.50.970">
    <property type="match status" value="1"/>
</dbReference>
<dbReference type="Pfam" id="PF01855">
    <property type="entry name" value="POR_N"/>
    <property type="match status" value="1"/>
</dbReference>
<dbReference type="Gene3D" id="3.40.920.10">
    <property type="entry name" value="Pyruvate-ferredoxin oxidoreductase, PFOR, domain III"/>
    <property type="match status" value="1"/>
</dbReference>
<dbReference type="SUPFAM" id="SSF52518">
    <property type="entry name" value="Thiamin diphosphate-binding fold (THDP-binding)"/>
    <property type="match status" value="1"/>
</dbReference>
<feature type="domain" description="Pyruvate flavodoxin/ferredoxin oxidoreductase pyrimidine binding" evidence="3">
    <location>
        <begin position="207"/>
        <end position="366"/>
    </location>
</feature>
<dbReference type="InterPro" id="IPR002869">
    <property type="entry name" value="Pyrv_flavodox_OxRed_cen"/>
</dbReference>
<accession>A0A1F6FMD7</accession>
<dbReference type="PANTHER" id="PTHR32154:SF20">
    <property type="entry name" value="2-OXOGLUTARATE OXIDOREDUCTASE SUBUNIT KORA"/>
    <property type="match status" value="1"/>
</dbReference>
<proteinExistence type="predicted"/>
<dbReference type="SUPFAM" id="SSF52922">
    <property type="entry name" value="TK C-terminal domain-like"/>
    <property type="match status" value="1"/>
</dbReference>
<evidence type="ECO:0000259" key="2">
    <source>
        <dbReference type="Pfam" id="PF01558"/>
    </source>
</evidence>
<dbReference type="FunFam" id="3.40.50.920:FF:000009">
    <property type="entry name" value="2-oxoglutarate ferredoxin oxidoreductase subunit alpha"/>
    <property type="match status" value="1"/>
</dbReference>
<dbReference type="NCBIfam" id="TIGR03710">
    <property type="entry name" value="OAFO_sf"/>
    <property type="match status" value="1"/>
</dbReference>
<feature type="domain" description="Pyruvate:ferredoxin oxidoreductase core" evidence="4">
    <location>
        <begin position="470"/>
        <end position="541"/>
    </location>
</feature>
<dbReference type="InterPro" id="IPR022367">
    <property type="entry name" value="2-oxoacid/accept_OxRdtase_asu"/>
</dbReference>
<dbReference type="Gene3D" id="3.40.50.920">
    <property type="match status" value="1"/>
</dbReference>
<dbReference type="STRING" id="1798561.A3B87_02140"/>
<dbReference type="Pfam" id="PF17147">
    <property type="entry name" value="PFOR_II"/>
    <property type="match status" value="1"/>
</dbReference>
<dbReference type="PANTHER" id="PTHR32154">
    <property type="entry name" value="PYRUVATE-FLAVODOXIN OXIDOREDUCTASE-RELATED"/>
    <property type="match status" value="1"/>
</dbReference>
<keyword evidence="1" id="KW-0560">Oxidoreductase</keyword>
<reference evidence="5 6" key="1">
    <citation type="journal article" date="2016" name="Nat. Commun.">
        <title>Thousands of microbial genomes shed light on interconnected biogeochemical processes in an aquifer system.</title>
        <authorList>
            <person name="Anantharaman K."/>
            <person name="Brown C.T."/>
            <person name="Hug L.A."/>
            <person name="Sharon I."/>
            <person name="Castelle C.J."/>
            <person name="Probst A.J."/>
            <person name="Thomas B.C."/>
            <person name="Singh A."/>
            <person name="Wilkins M.J."/>
            <person name="Karaoz U."/>
            <person name="Brodie E.L."/>
            <person name="Williams K.H."/>
            <person name="Hubbard S.S."/>
            <person name="Banfield J.F."/>
        </authorList>
    </citation>
    <scope>NUCLEOTIDE SEQUENCE [LARGE SCALE GENOMIC DNA]</scope>
</reference>
<evidence type="ECO:0000313" key="6">
    <source>
        <dbReference type="Proteomes" id="UP000179136"/>
    </source>
</evidence>
<evidence type="ECO:0000256" key="1">
    <source>
        <dbReference type="ARBA" id="ARBA00023002"/>
    </source>
</evidence>
<organism evidence="5 6">
    <name type="scientific">Candidatus Kuenenbacteria bacterium RIFCSPHIGHO2_02_FULL_39_13</name>
    <dbReference type="NCBI Taxonomy" id="1798561"/>
    <lineage>
        <taxon>Bacteria</taxon>
        <taxon>Candidatus Kueneniibacteriota</taxon>
    </lineage>
</organism>
<dbReference type="InterPro" id="IPR050722">
    <property type="entry name" value="Pyruvate:ferred/Flavod_OxRd"/>
</dbReference>
<comment type="caution">
    <text evidence="5">The sequence shown here is derived from an EMBL/GenBank/DDBJ whole genome shotgun (WGS) entry which is preliminary data.</text>
</comment>
<dbReference type="InterPro" id="IPR033412">
    <property type="entry name" value="PFOR_II"/>
</dbReference>
<dbReference type="GO" id="GO:0016903">
    <property type="term" value="F:oxidoreductase activity, acting on the aldehyde or oxo group of donors"/>
    <property type="evidence" value="ECO:0007669"/>
    <property type="project" value="InterPro"/>
</dbReference>
<dbReference type="Proteomes" id="UP000179136">
    <property type="component" value="Unassembled WGS sequence"/>
</dbReference>
<evidence type="ECO:0000259" key="4">
    <source>
        <dbReference type="Pfam" id="PF17147"/>
    </source>
</evidence>
<dbReference type="InterPro" id="IPR002880">
    <property type="entry name" value="Pyrv_Fd/Flavodoxin_OxRdtase_N"/>
</dbReference>
<dbReference type="InterPro" id="IPR019752">
    <property type="entry name" value="Pyrv/ketoisovalerate_OxRed_cat"/>
</dbReference>
<dbReference type="EMBL" id="MFMW01000023">
    <property type="protein sequence ID" value="OGG87031.1"/>
    <property type="molecule type" value="Genomic_DNA"/>
</dbReference>
<evidence type="ECO:0008006" key="7">
    <source>
        <dbReference type="Google" id="ProtNLM"/>
    </source>
</evidence>
<dbReference type="InterPro" id="IPR029061">
    <property type="entry name" value="THDP-binding"/>
</dbReference>
<evidence type="ECO:0000313" key="5">
    <source>
        <dbReference type="EMBL" id="OGG87031.1"/>
    </source>
</evidence>
<name>A0A1F6FMD7_9BACT</name>
<protein>
    <recommendedName>
        <fullName evidence="7">2-oxoacid:ferredoxin oxidoreductase subunit alpha</fullName>
    </recommendedName>
</protein>
<feature type="domain" description="Pyruvate/ketoisovalerate oxidoreductase catalytic" evidence="2">
    <location>
        <begin position="14"/>
        <end position="174"/>
    </location>
</feature>
<sequence length="571" mass="63103">MDKEVAIKIGGEAGFGIKVSGLILGKTLFSAGFKVFGYSEYPSLIRGGHNTYQLNIAKNDVLSVTKKIDILVALNLETVELHKEELNSGAVIIFDGLKLDKSDFSGVNLVDLPLTDLAESAGGALTRNIVALGAVMNILGMDLQLFNQELEHEFGDKGAKVVTMDKKAAQLGYDYIKKFKIGAYLKKEDGSKAGDYIMTANEATAQGMIQAGCKLYVAYPMTPATSIMHILSAKQRAYDLVVHQTEDEISAIGTAIGAAAVGVRAATGTSGGGFALMVESLGLAAMTEIPLVIIESQRTAPATGLPTWTEQGDLQFMIRAAHGEFPRFIIAPGDAAEAFYMIQEAFNLAEKFQLPVIFLLDKLLSESDFMLGDIDPDKIKIKREGFINDDELEGMRDYKRYELTKNGISKRALPGQLAGVHVINSDEHDEYGYSTEASDMRTKMMDKRFKKLEQMMADMPEPQLYGQRNADLTIVAWGSVKGAVIDAMREVEDKRSVNFLHLTYIWPFPAKRVKKVLENAKNVLLVENNKTGQLGDLIRQETGFEIKNRFLKYDGRPFFREEIIKEIKKYI</sequence>
<dbReference type="InterPro" id="IPR009014">
    <property type="entry name" value="Transketo_C/PFOR_II"/>
</dbReference>
<dbReference type="AlphaFoldDB" id="A0A1F6FMD7"/>
<gene>
    <name evidence="5" type="ORF">A3B87_02140</name>
</gene>
<dbReference type="CDD" id="cd07034">
    <property type="entry name" value="TPP_PYR_PFOR_IOR-alpha_like"/>
    <property type="match status" value="1"/>
</dbReference>
<dbReference type="GO" id="GO:0006979">
    <property type="term" value="P:response to oxidative stress"/>
    <property type="evidence" value="ECO:0007669"/>
    <property type="project" value="TreeGrafter"/>
</dbReference>
<dbReference type="Pfam" id="PF01558">
    <property type="entry name" value="POR"/>
    <property type="match status" value="1"/>
</dbReference>